<name>A0A9N8YP38_FUNMO</name>
<reference evidence="1" key="1">
    <citation type="submission" date="2021-06" db="EMBL/GenBank/DDBJ databases">
        <authorList>
            <person name="Kallberg Y."/>
            <person name="Tangrot J."/>
            <person name="Rosling A."/>
        </authorList>
    </citation>
    <scope>NUCLEOTIDE SEQUENCE</scope>
    <source>
        <strain evidence="1">87-6 pot B 2015</strain>
    </source>
</reference>
<evidence type="ECO:0000313" key="2">
    <source>
        <dbReference type="Proteomes" id="UP000789375"/>
    </source>
</evidence>
<gene>
    <name evidence="1" type="ORF">FMOSSE_LOCUS488</name>
</gene>
<dbReference type="Proteomes" id="UP000789375">
    <property type="component" value="Unassembled WGS sequence"/>
</dbReference>
<dbReference type="EMBL" id="CAJVPP010000045">
    <property type="protein sequence ID" value="CAG8437199.1"/>
    <property type="molecule type" value="Genomic_DNA"/>
</dbReference>
<proteinExistence type="predicted"/>
<dbReference type="AlphaFoldDB" id="A0A9N8YP38"/>
<evidence type="ECO:0000313" key="1">
    <source>
        <dbReference type="EMBL" id="CAG8437199.1"/>
    </source>
</evidence>
<protein>
    <submittedName>
        <fullName evidence="1">13582_t:CDS:1</fullName>
    </submittedName>
</protein>
<organism evidence="1 2">
    <name type="scientific">Funneliformis mosseae</name>
    <name type="common">Endomycorrhizal fungus</name>
    <name type="synonym">Glomus mosseae</name>
    <dbReference type="NCBI Taxonomy" id="27381"/>
    <lineage>
        <taxon>Eukaryota</taxon>
        <taxon>Fungi</taxon>
        <taxon>Fungi incertae sedis</taxon>
        <taxon>Mucoromycota</taxon>
        <taxon>Glomeromycotina</taxon>
        <taxon>Glomeromycetes</taxon>
        <taxon>Glomerales</taxon>
        <taxon>Glomeraceae</taxon>
        <taxon>Funneliformis</taxon>
    </lineage>
</organism>
<keyword evidence="2" id="KW-1185">Reference proteome</keyword>
<accession>A0A9N8YP38</accession>
<comment type="caution">
    <text evidence="1">The sequence shown here is derived from an EMBL/GenBank/DDBJ whole genome shotgun (WGS) entry which is preliminary data.</text>
</comment>
<sequence>MTGEILSTAPPRDVVTTRSSNSSEIFSDLPKCLIANRVEKGIKAERAVMKISEDEFEERNEIPDK</sequence>